<dbReference type="InterPro" id="IPR000160">
    <property type="entry name" value="GGDEF_dom"/>
</dbReference>
<dbReference type="SUPFAM" id="SSF55073">
    <property type="entry name" value="Nucleotide cyclase"/>
    <property type="match status" value="1"/>
</dbReference>
<name>A0AAF0BGV4_9PROT</name>
<dbReference type="NCBIfam" id="TIGR00254">
    <property type="entry name" value="GGDEF"/>
    <property type="match status" value="1"/>
</dbReference>
<evidence type="ECO:0000256" key="2">
    <source>
        <dbReference type="ARBA" id="ARBA00034247"/>
    </source>
</evidence>
<dbReference type="Proteomes" id="UP001217500">
    <property type="component" value="Chromosome"/>
</dbReference>
<dbReference type="InterPro" id="IPR050469">
    <property type="entry name" value="Diguanylate_Cyclase"/>
</dbReference>
<dbReference type="KEGG" id="gso:PH603_15325"/>
<dbReference type="PROSITE" id="PS50887">
    <property type="entry name" value="GGDEF"/>
    <property type="match status" value="1"/>
</dbReference>
<dbReference type="EMBL" id="CP116805">
    <property type="protein sequence ID" value="WCL53908.1"/>
    <property type="molecule type" value="Genomic_DNA"/>
</dbReference>
<keyword evidence="3" id="KW-0175">Coiled coil</keyword>
<dbReference type="InterPro" id="IPR043128">
    <property type="entry name" value="Rev_trsase/Diguanyl_cyclase"/>
</dbReference>
<dbReference type="PANTHER" id="PTHR45138:SF9">
    <property type="entry name" value="DIGUANYLATE CYCLASE DGCM-RELATED"/>
    <property type="match status" value="1"/>
</dbReference>
<dbReference type="GO" id="GO:0052621">
    <property type="term" value="F:diguanylate cyclase activity"/>
    <property type="evidence" value="ECO:0007669"/>
    <property type="project" value="UniProtKB-EC"/>
</dbReference>
<comment type="catalytic activity">
    <reaction evidence="2">
        <text>2 GTP = 3',3'-c-di-GMP + 2 diphosphate</text>
        <dbReference type="Rhea" id="RHEA:24898"/>
        <dbReference type="ChEBI" id="CHEBI:33019"/>
        <dbReference type="ChEBI" id="CHEBI:37565"/>
        <dbReference type="ChEBI" id="CHEBI:58805"/>
        <dbReference type="EC" id="2.7.7.65"/>
    </reaction>
</comment>
<dbReference type="Gene3D" id="3.30.70.270">
    <property type="match status" value="1"/>
</dbReference>
<dbReference type="Pfam" id="PF00990">
    <property type="entry name" value="GGDEF"/>
    <property type="match status" value="1"/>
</dbReference>
<reference evidence="6" key="1">
    <citation type="submission" date="2023-01" db="EMBL/GenBank/DDBJ databases">
        <title>The genome sequence of Kordiimonadaceae bacterium 6D33.</title>
        <authorList>
            <person name="Liu Y."/>
        </authorList>
    </citation>
    <scope>NUCLEOTIDE SEQUENCE</scope>
    <source>
        <strain evidence="6">6D33</strain>
    </source>
</reference>
<dbReference type="InterPro" id="IPR029787">
    <property type="entry name" value="Nucleotide_cyclase"/>
</dbReference>
<accession>A0AAF0BGV4</accession>
<feature type="compositionally biased region" description="Polar residues" evidence="4">
    <location>
        <begin position="1"/>
        <end position="21"/>
    </location>
</feature>
<keyword evidence="7" id="KW-1185">Reference proteome</keyword>
<feature type="coiled-coil region" evidence="3">
    <location>
        <begin position="58"/>
        <end position="85"/>
    </location>
</feature>
<dbReference type="SMART" id="SM00267">
    <property type="entry name" value="GGDEF"/>
    <property type="match status" value="1"/>
</dbReference>
<dbReference type="PANTHER" id="PTHR45138">
    <property type="entry name" value="REGULATORY COMPONENTS OF SENSORY TRANSDUCTION SYSTEM"/>
    <property type="match status" value="1"/>
</dbReference>
<gene>
    <name evidence="6" type="ORF">PH603_15325</name>
</gene>
<evidence type="ECO:0000313" key="7">
    <source>
        <dbReference type="Proteomes" id="UP001217500"/>
    </source>
</evidence>
<evidence type="ECO:0000256" key="3">
    <source>
        <dbReference type="SAM" id="Coils"/>
    </source>
</evidence>
<proteinExistence type="predicted"/>
<sequence>MKVTNSSGVTRYSPTGSVRRTGSSEGVSSASSVRRVEDSVQILGVSPEEISPRVHQAILSLMQEVESLRRELEESNRRLREMEDLADLDALLPIPNRRAFVRELNRMIGFAQRYGTPSTLIFIDLNDMKLINDEYGHEGGDKALLHLARLLIDNVRGTDVVARLGGDEFGVILAQADEATGQEKAKTLADVIANSPIELGGKPYHLKMAYGTYTIKQDDEPHEALDKADKAMYEKKREMKGEDNVR</sequence>
<feature type="domain" description="GGDEF" evidence="5">
    <location>
        <begin position="116"/>
        <end position="246"/>
    </location>
</feature>
<dbReference type="EC" id="2.7.7.65" evidence="1"/>
<feature type="region of interest" description="Disordered" evidence="4">
    <location>
        <begin position="1"/>
        <end position="35"/>
    </location>
</feature>
<evidence type="ECO:0000256" key="4">
    <source>
        <dbReference type="SAM" id="MobiDB-lite"/>
    </source>
</evidence>
<evidence type="ECO:0000313" key="6">
    <source>
        <dbReference type="EMBL" id="WCL53908.1"/>
    </source>
</evidence>
<dbReference type="AlphaFoldDB" id="A0AAF0BGV4"/>
<evidence type="ECO:0000259" key="5">
    <source>
        <dbReference type="PROSITE" id="PS50887"/>
    </source>
</evidence>
<feature type="compositionally biased region" description="Low complexity" evidence="4">
    <location>
        <begin position="23"/>
        <end position="33"/>
    </location>
</feature>
<feature type="region of interest" description="Disordered" evidence="4">
    <location>
        <begin position="220"/>
        <end position="246"/>
    </location>
</feature>
<dbReference type="CDD" id="cd01949">
    <property type="entry name" value="GGDEF"/>
    <property type="match status" value="1"/>
</dbReference>
<dbReference type="RefSeq" id="WP_289503611.1">
    <property type="nucleotide sequence ID" value="NZ_CP116805.1"/>
</dbReference>
<evidence type="ECO:0000256" key="1">
    <source>
        <dbReference type="ARBA" id="ARBA00012528"/>
    </source>
</evidence>
<organism evidence="6 7">
    <name type="scientific">Gimibacter soli</name>
    <dbReference type="NCBI Taxonomy" id="3024400"/>
    <lineage>
        <taxon>Bacteria</taxon>
        <taxon>Pseudomonadati</taxon>
        <taxon>Pseudomonadota</taxon>
        <taxon>Alphaproteobacteria</taxon>
        <taxon>Kordiimonadales</taxon>
        <taxon>Temperatibacteraceae</taxon>
        <taxon>Gimibacter</taxon>
    </lineage>
</organism>
<protein>
    <recommendedName>
        <fullName evidence="1">diguanylate cyclase</fullName>
        <ecNumber evidence="1">2.7.7.65</ecNumber>
    </recommendedName>
</protein>